<dbReference type="GO" id="GO:0046872">
    <property type="term" value="F:metal ion binding"/>
    <property type="evidence" value="ECO:0007669"/>
    <property type="project" value="UniProtKB-KW"/>
</dbReference>
<dbReference type="GO" id="GO:0045337">
    <property type="term" value="P:farnesyl diphosphate biosynthetic process"/>
    <property type="evidence" value="ECO:0007669"/>
    <property type="project" value="TreeGrafter"/>
</dbReference>
<dbReference type="GO" id="GO:0004337">
    <property type="term" value="F:(2E,6E)-farnesyl diphosphate synthase activity"/>
    <property type="evidence" value="ECO:0007669"/>
    <property type="project" value="TreeGrafter"/>
</dbReference>
<comment type="cofactor">
    <cofactor evidence="1">
        <name>Mg(2+)</name>
        <dbReference type="ChEBI" id="CHEBI:18420"/>
    </cofactor>
</comment>
<evidence type="ECO:0000256" key="5">
    <source>
        <dbReference type="ARBA" id="ARBA00033740"/>
    </source>
</evidence>
<dbReference type="CDD" id="cd00867">
    <property type="entry name" value="Trans_IPPS"/>
    <property type="match status" value="1"/>
</dbReference>
<evidence type="ECO:0000256" key="4">
    <source>
        <dbReference type="ARBA" id="ARBA00022842"/>
    </source>
</evidence>
<sequence>MIMLHSLNVLDQIGSSTSSAMHQAFTLTWGIEMLHSYDLLEDIKHREHIGNKSNTDTDYANLLRSFLYAMLEDNCSNNFVQLFNKGFLFISLGKYIANDISSKGKIEKYSNFNMNTYELLCEYKTAFNTYKLPLIIASQLSRQSKIHNHIDKIGTDLGKLYQIKNEYEDCFGGESKTYRSAGVNIQQGKCTWLAVTALQRCTAAQRIVFNTCYGSNEPAHVERIKSLYERLNIPQLYRETEGALNESIMQRAETAGVPLELFSSLLETLNVE</sequence>
<accession>A0A9N9RDQ4</accession>
<dbReference type="PANTHER" id="PTHR11525">
    <property type="entry name" value="FARNESYL-PYROPHOSPHATE SYNTHETASE"/>
    <property type="match status" value="1"/>
</dbReference>
<reference evidence="7" key="2">
    <citation type="submission" date="2022-10" db="EMBL/GenBank/DDBJ databases">
        <authorList>
            <consortium name="ENA_rothamsted_submissions"/>
            <consortium name="culmorum"/>
            <person name="King R."/>
        </authorList>
    </citation>
    <scope>NUCLEOTIDE SEQUENCE</scope>
</reference>
<dbReference type="GO" id="GO:0042811">
    <property type="term" value="P:pheromone biosynthetic process"/>
    <property type="evidence" value="ECO:0007669"/>
    <property type="project" value="UniProtKB-ARBA"/>
</dbReference>
<dbReference type="SUPFAM" id="SSF48576">
    <property type="entry name" value="Terpenoid synthases"/>
    <property type="match status" value="1"/>
</dbReference>
<evidence type="ECO:0000256" key="3">
    <source>
        <dbReference type="ARBA" id="ARBA00022723"/>
    </source>
</evidence>
<dbReference type="Pfam" id="PF00348">
    <property type="entry name" value="polyprenyl_synt"/>
    <property type="match status" value="1"/>
</dbReference>
<dbReference type="EMBL" id="OU893339">
    <property type="protein sequence ID" value="CAG9795727.1"/>
    <property type="molecule type" value="Genomic_DNA"/>
</dbReference>
<evidence type="ECO:0000256" key="2">
    <source>
        <dbReference type="ARBA" id="ARBA00022679"/>
    </source>
</evidence>
<protein>
    <recommendedName>
        <fullName evidence="9">Farnesyl diphosphate synthase</fullName>
    </recommendedName>
</protein>
<name>A0A9N9RDQ4_9NEOP</name>
<dbReference type="InterPro" id="IPR000092">
    <property type="entry name" value="Polyprenyl_synt"/>
</dbReference>
<dbReference type="PANTHER" id="PTHR11525:SF0">
    <property type="entry name" value="FARNESYL PYROPHOSPHATE SYNTHASE"/>
    <property type="match status" value="1"/>
</dbReference>
<proteinExistence type="inferred from homology"/>
<dbReference type="OrthoDB" id="10257492at2759"/>
<evidence type="ECO:0000256" key="1">
    <source>
        <dbReference type="ARBA" id="ARBA00001946"/>
    </source>
</evidence>
<keyword evidence="4" id="KW-0460">Magnesium</keyword>
<evidence type="ECO:0000256" key="6">
    <source>
        <dbReference type="RuleBase" id="RU004466"/>
    </source>
</evidence>
<keyword evidence="3" id="KW-0479">Metal-binding</keyword>
<comment type="similarity">
    <text evidence="6">Belongs to the FPP/GGPP synthase family.</text>
</comment>
<keyword evidence="2 6" id="KW-0808">Transferase</keyword>
<dbReference type="InterPro" id="IPR039702">
    <property type="entry name" value="FPS1-like"/>
</dbReference>
<dbReference type="AlphaFoldDB" id="A0A9N9RDQ4"/>
<evidence type="ECO:0000313" key="8">
    <source>
        <dbReference type="Proteomes" id="UP001153714"/>
    </source>
</evidence>
<dbReference type="InterPro" id="IPR008949">
    <property type="entry name" value="Isoprenoid_synthase_dom_sf"/>
</dbReference>
<keyword evidence="8" id="KW-1185">Reference proteome</keyword>
<evidence type="ECO:0000313" key="7">
    <source>
        <dbReference type="EMBL" id="CAG9795727.1"/>
    </source>
</evidence>
<comment type="pathway">
    <text evidence="5">Pheromone biosynthesis.</text>
</comment>
<organism evidence="7 8">
    <name type="scientific">Diatraea saccharalis</name>
    <name type="common">sugarcane borer</name>
    <dbReference type="NCBI Taxonomy" id="40085"/>
    <lineage>
        <taxon>Eukaryota</taxon>
        <taxon>Metazoa</taxon>
        <taxon>Ecdysozoa</taxon>
        <taxon>Arthropoda</taxon>
        <taxon>Hexapoda</taxon>
        <taxon>Insecta</taxon>
        <taxon>Pterygota</taxon>
        <taxon>Neoptera</taxon>
        <taxon>Endopterygota</taxon>
        <taxon>Lepidoptera</taxon>
        <taxon>Glossata</taxon>
        <taxon>Ditrysia</taxon>
        <taxon>Pyraloidea</taxon>
        <taxon>Crambidae</taxon>
        <taxon>Crambinae</taxon>
        <taxon>Diatraea</taxon>
    </lineage>
</organism>
<reference evidence="7" key="1">
    <citation type="submission" date="2021-12" db="EMBL/GenBank/DDBJ databases">
        <authorList>
            <person name="King R."/>
        </authorList>
    </citation>
    <scope>NUCLEOTIDE SEQUENCE</scope>
</reference>
<dbReference type="GO" id="GO:0005737">
    <property type="term" value="C:cytoplasm"/>
    <property type="evidence" value="ECO:0007669"/>
    <property type="project" value="TreeGrafter"/>
</dbReference>
<evidence type="ECO:0008006" key="9">
    <source>
        <dbReference type="Google" id="ProtNLM"/>
    </source>
</evidence>
<dbReference type="Gene3D" id="1.10.600.10">
    <property type="entry name" value="Farnesyl Diphosphate Synthase"/>
    <property type="match status" value="1"/>
</dbReference>
<dbReference type="GO" id="GO:0004161">
    <property type="term" value="F:dimethylallyltranstransferase activity"/>
    <property type="evidence" value="ECO:0007669"/>
    <property type="project" value="TreeGrafter"/>
</dbReference>
<dbReference type="Proteomes" id="UP001153714">
    <property type="component" value="Chromosome 8"/>
</dbReference>
<gene>
    <name evidence="7" type="ORF">DIATSA_LOCUS12967</name>
</gene>